<protein>
    <recommendedName>
        <fullName evidence="12">DNA 3'-5' helicase</fullName>
        <ecNumber evidence="12">5.6.2.4</ecNumber>
    </recommendedName>
</protein>
<dbReference type="EMBL" id="CP002400">
    <property type="protein sequence ID" value="ADU26993.1"/>
    <property type="molecule type" value="Genomic_DNA"/>
</dbReference>
<keyword evidence="8" id="KW-0238">DNA-binding</keyword>
<evidence type="ECO:0000256" key="10">
    <source>
        <dbReference type="ARBA" id="ARBA00023235"/>
    </source>
</evidence>
<evidence type="ECO:0000256" key="11">
    <source>
        <dbReference type="ARBA" id="ARBA00034617"/>
    </source>
</evidence>
<evidence type="ECO:0000256" key="6">
    <source>
        <dbReference type="ARBA" id="ARBA00022839"/>
    </source>
</evidence>
<dbReference type="AlphaFoldDB" id="E6U7H0"/>
<evidence type="ECO:0000256" key="14">
    <source>
        <dbReference type="PROSITE-ProRule" id="PRU00560"/>
    </source>
</evidence>
<keyword evidence="9" id="KW-0234">DNA repair</keyword>
<dbReference type="NCBIfam" id="TIGR02785">
    <property type="entry name" value="addA_Gpos"/>
    <property type="match status" value="1"/>
</dbReference>
<dbReference type="eggNOG" id="COG1074">
    <property type="taxonomic scope" value="Bacteria"/>
</dbReference>
<accession>E6U7H0</accession>
<keyword evidence="6" id="KW-0269">Exonuclease</keyword>
<dbReference type="Gene3D" id="3.90.320.10">
    <property type="match status" value="1"/>
</dbReference>
<dbReference type="KEGG" id="eha:Ethha_1456"/>
<evidence type="ECO:0000256" key="5">
    <source>
        <dbReference type="ARBA" id="ARBA00022806"/>
    </source>
</evidence>
<keyword evidence="2 14" id="KW-0547">Nucleotide-binding</keyword>
<feature type="binding site" evidence="14">
    <location>
        <begin position="25"/>
        <end position="32"/>
    </location>
    <ligand>
        <name>ATP</name>
        <dbReference type="ChEBI" id="CHEBI:30616"/>
    </ligand>
</feature>
<keyword evidence="3" id="KW-0227">DNA damage</keyword>
<sequence>MADRQWTAEQKQAIEARGGTLLVSAAAGSGKTAVLVERVVGRMTDPNHPCDADRLLVVTFTNAAAAEMRARLAARLHTLAVEHPEDANLRRQQILLQHAHISTIHAFCLELLRAHFEKLDIPPDFRIADENEARVLLGDTLDELLEESYAGGAAGGAFLHLSEMLGAGRDDTSLTDTILRLFDFLRSLPDPDAWLDEKLALYRTDIPLGDTLWGQAALRFASAALGNAAGALRAALETMRGVDTLEKAYGGAFASLLAQVERACSLANAKDWDGVTVAVQGMVYDRLGAARKMDDPALRDRLKGVRDTVKEQMDKLCAGVLCCTEAEYRVDVERLRPLAESLFGVVKELDSRFYAKKAEKGILDFGDLERLALRLLRGKDGSPTPAAYAVAAQFEEVLVDEYQDVNPAQDAIFRAVSREEQNLFMVGDVKQSIYRFRKATPELFIEKKETFSPYDGHTYPARIVLGRNFRSRAGVAEAVNFVFGQLMSRELGGIDYGEEERMTPAAVYFDRPGNEADFALHLVETAAYDENDDNAMLEARYVARTVARMLREGYTVQGAGGPRSVVCKDFCILLRGANRLAQTYVDALKEEGLPAYADIAGGYLGSYEVAVMLALLRVLDNPLQDIPLLSVMLSPVFGFSPDDLAGLRLEHPKGHLYLAVLARAKAEGGHFAAFVEMLDDLRRLAAVLPSDRLILRVYESTAFLDICTAMPGGAGRRANLRLLLDYARSYEAAGFRGLAGFVRFVDRVAEDADLPPASTVSEDADVVRVMSIHKSKGLEFPVCIVAGLGRRFNREDSRRGTLFHPEYGFGSYLRDPALSCHVTTLPREVVRIETERGSMAEEMRVLYVAMTRAKEKLICVAAVPTAEKAVASAAALLRPDGAGIVPFAAMQAPNFMAWLLACVLRHPSCGCLRALAGLEELSILSTAHSMEPVIAQAEGACKTAPDVEQETPQPVDEELLAEIRRRIAFVYPHEPLTRLPSKLAVSEIAEERLHRDFGVRRPSFVQAGLSAAQKGTALHTFMQLADLANLHSTEDVAAEARRLVKSAHLLPEEGKAVDAAQVLAFLETPLFARLRRAERIWKELRFNLTVSPDELSGMGMDVPAPTNTALDVRAQIVLQGMADVVWVEDGRYFILDYKTDHAGADELRARYAGQLALYARAVGQIFRTPVAACYLYGFAQGALVEL</sequence>
<dbReference type="PROSITE" id="PS51198">
    <property type="entry name" value="UVRD_HELICASE_ATP_BIND"/>
    <property type="match status" value="1"/>
</dbReference>
<dbReference type="Gene3D" id="3.40.50.300">
    <property type="entry name" value="P-loop containing nucleotide triphosphate hydrolases"/>
    <property type="match status" value="4"/>
</dbReference>
<evidence type="ECO:0000256" key="4">
    <source>
        <dbReference type="ARBA" id="ARBA00022801"/>
    </source>
</evidence>
<comment type="catalytic activity">
    <reaction evidence="11">
        <text>Couples ATP hydrolysis with the unwinding of duplex DNA by translocating in the 3'-5' direction.</text>
        <dbReference type="EC" id="5.6.2.4"/>
    </reaction>
</comment>
<gene>
    <name evidence="17" type="ordered locus">Ethha_1456</name>
</gene>
<dbReference type="PANTHER" id="PTHR11070">
    <property type="entry name" value="UVRD / RECB / PCRA DNA HELICASE FAMILY MEMBER"/>
    <property type="match status" value="1"/>
</dbReference>
<feature type="domain" description="UvrD-like helicase ATP-binding" evidence="15">
    <location>
        <begin position="4"/>
        <end position="472"/>
    </location>
</feature>
<evidence type="ECO:0000256" key="3">
    <source>
        <dbReference type="ARBA" id="ARBA00022763"/>
    </source>
</evidence>
<dbReference type="InterPro" id="IPR011335">
    <property type="entry name" value="Restrct_endonuc-II-like"/>
</dbReference>
<dbReference type="GO" id="GO:0005829">
    <property type="term" value="C:cytosol"/>
    <property type="evidence" value="ECO:0007669"/>
    <property type="project" value="TreeGrafter"/>
</dbReference>
<dbReference type="InterPro" id="IPR027417">
    <property type="entry name" value="P-loop_NTPase"/>
</dbReference>
<keyword evidence="7 14" id="KW-0067">ATP-binding</keyword>
<dbReference type="PANTHER" id="PTHR11070:SF48">
    <property type="entry name" value="ATP-DEPENDENT HELICASE_NUCLEASE SUBUNIT A"/>
    <property type="match status" value="1"/>
</dbReference>
<evidence type="ECO:0000313" key="18">
    <source>
        <dbReference type="Proteomes" id="UP000001551"/>
    </source>
</evidence>
<dbReference type="InterPro" id="IPR014017">
    <property type="entry name" value="DNA_helicase_UvrD-like_C"/>
</dbReference>
<evidence type="ECO:0000256" key="2">
    <source>
        <dbReference type="ARBA" id="ARBA00022741"/>
    </source>
</evidence>
<dbReference type="InterPro" id="IPR038726">
    <property type="entry name" value="PDDEXK_AddAB-type"/>
</dbReference>
<proteinExistence type="predicted"/>
<dbReference type="RefSeq" id="WP_013485348.1">
    <property type="nucleotide sequence ID" value="NC_014828.1"/>
</dbReference>
<dbReference type="GO" id="GO:0043138">
    <property type="term" value="F:3'-5' DNA helicase activity"/>
    <property type="evidence" value="ECO:0007669"/>
    <property type="project" value="UniProtKB-EC"/>
</dbReference>
<dbReference type="HOGENOM" id="CLU_001114_3_1_9"/>
<dbReference type="GO" id="GO:0033202">
    <property type="term" value="C:DNA helicase complex"/>
    <property type="evidence" value="ECO:0007669"/>
    <property type="project" value="TreeGrafter"/>
</dbReference>
<organism evidence="17 18">
    <name type="scientific">Ethanoligenens harbinense (strain DSM 18485 / JCM 12961 / CGMCC 1.5033 / YUAN-3)</name>
    <dbReference type="NCBI Taxonomy" id="663278"/>
    <lineage>
        <taxon>Bacteria</taxon>
        <taxon>Bacillati</taxon>
        <taxon>Bacillota</taxon>
        <taxon>Clostridia</taxon>
        <taxon>Eubacteriales</taxon>
        <taxon>Oscillospiraceae</taxon>
        <taxon>Ethanoligenens</taxon>
    </lineage>
</organism>
<keyword evidence="5 14" id="KW-0347">Helicase</keyword>
<evidence type="ECO:0000256" key="13">
    <source>
        <dbReference type="ARBA" id="ARBA00048988"/>
    </source>
</evidence>
<evidence type="ECO:0000256" key="8">
    <source>
        <dbReference type="ARBA" id="ARBA00023125"/>
    </source>
</evidence>
<dbReference type="Proteomes" id="UP000001551">
    <property type="component" value="Chromosome"/>
</dbReference>
<evidence type="ECO:0000259" key="16">
    <source>
        <dbReference type="PROSITE" id="PS51217"/>
    </source>
</evidence>
<keyword evidence="18" id="KW-1185">Reference proteome</keyword>
<dbReference type="GO" id="GO:0005524">
    <property type="term" value="F:ATP binding"/>
    <property type="evidence" value="ECO:0007669"/>
    <property type="project" value="UniProtKB-UniRule"/>
</dbReference>
<dbReference type="PROSITE" id="PS51217">
    <property type="entry name" value="UVRD_HELICASE_CTER"/>
    <property type="match status" value="1"/>
</dbReference>
<dbReference type="SUPFAM" id="SSF52980">
    <property type="entry name" value="Restriction endonuclease-like"/>
    <property type="match status" value="1"/>
</dbReference>
<dbReference type="GO" id="GO:0003677">
    <property type="term" value="F:DNA binding"/>
    <property type="evidence" value="ECO:0007669"/>
    <property type="project" value="UniProtKB-KW"/>
</dbReference>
<dbReference type="InterPro" id="IPR000212">
    <property type="entry name" value="DNA_helicase_UvrD/REP"/>
</dbReference>
<evidence type="ECO:0000256" key="1">
    <source>
        <dbReference type="ARBA" id="ARBA00022722"/>
    </source>
</evidence>
<dbReference type="InterPro" id="IPR014152">
    <property type="entry name" value="AddA"/>
</dbReference>
<dbReference type="GO" id="GO:0004527">
    <property type="term" value="F:exonuclease activity"/>
    <property type="evidence" value="ECO:0007669"/>
    <property type="project" value="UniProtKB-KW"/>
</dbReference>
<evidence type="ECO:0000256" key="9">
    <source>
        <dbReference type="ARBA" id="ARBA00023204"/>
    </source>
</evidence>
<dbReference type="Pfam" id="PF00580">
    <property type="entry name" value="UvrD-helicase"/>
    <property type="match status" value="1"/>
</dbReference>
<keyword evidence="4 14" id="KW-0378">Hydrolase</keyword>
<name>E6U7H0_ETHHY</name>
<comment type="catalytic activity">
    <reaction evidence="13">
        <text>ATP + H2O = ADP + phosphate + H(+)</text>
        <dbReference type="Rhea" id="RHEA:13065"/>
        <dbReference type="ChEBI" id="CHEBI:15377"/>
        <dbReference type="ChEBI" id="CHEBI:15378"/>
        <dbReference type="ChEBI" id="CHEBI:30616"/>
        <dbReference type="ChEBI" id="CHEBI:43474"/>
        <dbReference type="ChEBI" id="CHEBI:456216"/>
        <dbReference type="EC" id="5.6.2.4"/>
    </reaction>
</comment>
<evidence type="ECO:0000313" key="17">
    <source>
        <dbReference type="EMBL" id="ADU26993.1"/>
    </source>
</evidence>
<dbReference type="STRING" id="663278.Ethha_1456"/>
<dbReference type="Pfam" id="PF13361">
    <property type="entry name" value="UvrD_C"/>
    <property type="match status" value="1"/>
</dbReference>
<evidence type="ECO:0000256" key="12">
    <source>
        <dbReference type="ARBA" id="ARBA00034808"/>
    </source>
</evidence>
<reference evidence="17 18" key="1">
    <citation type="submission" date="2010-12" db="EMBL/GenBank/DDBJ databases">
        <title>Complete sequence of Ethanoligenens harbinense YUAN-3.</title>
        <authorList>
            <person name="Lucas S."/>
            <person name="Copeland A."/>
            <person name="Lapidus A."/>
            <person name="Cheng J.-F."/>
            <person name="Bruce D."/>
            <person name="Goodwin L."/>
            <person name="Pitluck S."/>
            <person name="Chertkov O."/>
            <person name="Misra M."/>
            <person name="Detter J.C."/>
            <person name="Han C."/>
            <person name="Tapia R."/>
            <person name="Land M."/>
            <person name="Hauser L."/>
            <person name="Jeffries C."/>
            <person name="Kyrpides N."/>
            <person name="Ivanova N."/>
            <person name="Mikhailova N."/>
            <person name="Wang A."/>
            <person name="Mouttaki H."/>
            <person name="He Z."/>
            <person name="Zhou J."/>
            <person name="Hemme C.L."/>
            <person name="Woyke T."/>
        </authorList>
    </citation>
    <scope>NUCLEOTIDE SEQUENCE [LARGE SCALE GENOMIC DNA]</scope>
    <source>
        <strain evidence="18">DSM 18485 / JCM 12961 / CGMCC 1.5033 / YUAN-3</strain>
    </source>
</reference>
<dbReference type="InterPro" id="IPR011604">
    <property type="entry name" value="PDDEXK-like_dom_sf"/>
</dbReference>
<dbReference type="EC" id="5.6.2.4" evidence="12"/>
<evidence type="ECO:0000259" key="15">
    <source>
        <dbReference type="PROSITE" id="PS51198"/>
    </source>
</evidence>
<dbReference type="GO" id="GO:0006302">
    <property type="term" value="P:double-strand break repair"/>
    <property type="evidence" value="ECO:0007669"/>
    <property type="project" value="InterPro"/>
</dbReference>
<dbReference type="SUPFAM" id="SSF52540">
    <property type="entry name" value="P-loop containing nucleoside triphosphate hydrolases"/>
    <property type="match status" value="1"/>
</dbReference>
<dbReference type="GO" id="GO:0016887">
    <property type="term" value="F:ATP hydrolysis activity"/>
    <property type="evidence" value="ECO:0007669"/>
    <property type="project" value="RHEA"/>
</dbReference>
<keyword evidence="1" id="KW-0540">Nuclease</keyword>
<feature type="domain" description="UvrD-like helicase C-terminal" evidence="16">
    <location>
        <begin position="492"/>
        <end position="777"/>
    </location>
</feature>
<dbReference type="InterPro" id="IPR014016">
    <property type="entry name" value="UvrD-like_ATP-bd"/>
</dbReference>
<dbReference type="GO" id="GO:0000725">
    <property type="term" value="P:recombinational repair"/>
    <property type="evidence" value="ECO:0007669"/>
    <property type="project" value="TreeGrafter"/>
</dbReference>
<keyword evidence="10" id="KW-0413">Isomerase</keyword>
<dbReference type="Pfam" id="PF12705">
    <property type="entry name" value="PDDEXK_1"/>
    <property type="match status" value="1"/>
</dbReference>
<evidence type="ECO:0000256" key="7">
    <source>
        <dbReference type="ARBA" id="ARBA00022840"/>
    </source>
</evidence>